<dbReference type="SUPFAM" id="SSF53756">
    <property type="entry name" value="UDP-Glycosyltransferase/glycogen phosphorylase"/>
    <property type="match status" value="1"/>
</dbReference>
<evidence type="ECO:0000313" key="3">
    <source>
        <dbReference type="EMBL" id="HIV12259.1"/>
    </source>
</evidence>
<proteinExistence type="predicted"/>
<dbReference type="Gene3D" id="3.40.50.2000">
    <property type="entry name" value="Glycogen Phosphorylase B"/>
    <property type="match status" value="2"/>
</dbReference>
<evidence type="ECO:0000259" key="1">
    <source>
        <dbReference type="Pfam" id="PF00534"/>
    </source>
</evidence>
<dbReference type="NCBIfam" id="NF038011">
    <property type="entry name" value="PelF"/>
    <property type="match status" value="1"/>
</dbReference>
<dbReference type="Pfam" id="PF00534">
    <property type="entry name" value="Glycos_transf_1"/>
    <property type="match status" value="1"/>
</dbReference>
<reference evidence="3" key="1">
    <citation type="submission" date="2020-10" db="EMBL/GenBank/DDBJ databases">
        <authorList>
            <person name="Gilroy R."/>
        </authorList>
    </citation>
    <scope>NUCLEOTIDE SEQUENCE</scope>
    <source>
        <strain evidence="3">ChiBcec2-4451</strain>
    </source>
</reference>
<reference evidence="3" key="2">
    <citation type="journal article" date="2021" name="PeerJ">
        <title>Extensive microbial diversity within the chicken gut microbiome revealed by metagenomics and culture.</title>
        <authorList>
            <person name="Gilroy R."/>
            <person name="Ravi A."/>
            <person name="Getino M."/>
            <person name="Pursley I."/>
            <person name="Horton D.L."/>
            <person name="Alikhan N.F."/>
            <person name="Baker D."/>
            <person name="Gharbi K."/>
            <person name="Hall N."/>
            <person name="Watson M."/>
            <person name="Adriaenssens E.M."/>
            <person name="Foster-Nyarko E."/>
            <person name="Jarju S."/>
            <person name="Secka A."/>
            <person name="Antonio M."/>
            <person name="Oren A."/>
            <person name="Chaudhuri R.R."/>
            <person name="La Ragione R."/>
            <person name="Hildebrand F."/>
            <person name="Pallen M.J."/>
        </authorList>
    </citation>
    <scope>NUCLEOTIDE SEQUENCE</scope>
    <source>
        <strain evidence="3">ChiBcec2-4451</strain>
    </source>
</reference>
<dbReference type="AlphaFoldDB" id="A0A9D1NSP3"/>
<name>A0A9D1NSP3_9FIRM</name>
<dbReference type="EMBL" id="DVON01000081">
    <property type="protein sequence ID" value="HIV12259.1"/>
    <property type="molecule type" value="Genomic_DNA"/>
</dbReference>
<dbReference type="InterPro" id="IPR047691">
    <property type="entry name" value="PelF-like"/>
</dbReference>
<protein>
    <submittedName>
        <fullName evidence="3">GT4 family glycosyltransferase PelF</fullName>
    </submittedName>
</protein>
<accession>A0A9D1NSP3</accession>
<comment type="caution">
    <text evidence="3">The sequence shown here is derived from an EMBL/GenBank/DDBJ whole genome shotgun (WGS) entry which is preliminary data.</text>
</comment>
<evidence type="ECO:0000313" key="4">
    <source>
        <dbReference type="Proteomes" id="UP000886723"/>
    </source>
</evidence>
<dbReference type="InterPro" id="IPR001296">
    <property type="entry name" value="Glyco_trans_1"/>
</dbReference>
<sequence>MRICVILEGCYPYVTGGVSTWIHQYMKAMPQHEFVIWAIGADAEQKGKFKYELPDNVVEVREISLDEALRMPFVKGKYKFSEEELTSLRDCVNCQKPDWELLFRMYHDRKISPIAFLMSEEFLEILTGICWEEYPYTSFSDLFHTIRSMLLPLLYVIQSEVPKADLYHSIATGYAGMLARLGSYVNHVPYVITEHGIYTREREEEIIRAKWVVPAFKRFWVRFFYMLSNGAYERATMITSLFDKAREMQIEMGCRPEKCRYITNGIHYERFCDIPLKKDNGYVDIGAVLRIAPIKDVKTMLYAFAELKERVSNARLYVCGPEDDEDYAQECYVLKEQLGLTDEEVFFTGPVNVLEYMEKFDFTLLTSISEGQPLAVLESFAAGRPCVVTDVGCCKQLIGGMSGDTLGPAGYCVPPMYKEALADAMESLCVHPEERFMMGRTAKQRVEKYFRHEDMIRNYEQLYDEVIEKWQESDSV</sequence>
<organism evidence="3 4">
    <name type="scientific">Candidatus Pullilachnospira stercoravium</name>
    <dbReference type="NCBI Taxonomy" id="2840913"/>
    <lineage>
        <taxon>Bacteria</taxon>
        <taxon>Bacillati</taxon>
        <taxon>Bacillota</taxon>
        <taxon>Clostridia</taxon>
        <taxon>Lachnospirales</taxon>
        <taxon>Lachnospiraceae</taxon>
        <taxon>Lachnospiraceae incertae sedis</taxon>
        <taxon>Candidatus Pullilachnospira</taxon>
    </lineage>
</organism>
<dbReference type="PANTHER" id="PTHR12526">
    <property type="entry name" value="GLYCOSYLTRANSFERASE"/>
    <property type="match status" value="1"/>
</dbReference>
<feature type="domain" description="DUF3492" evidence="2">
    <location>
        <begin position="1"/>
        <end position="257"/>
    </location>
</feature>
<dbReference type="Pfam" id="PF11997">
    <property type="entry name" value="DUF3492"/>
    <property type="match status" value="1"/>
</dbReference>
<dbReference type="PANTHER" id="PTHR12526:SF608">
    <property type="entry name" value="PELF"/>
    <property type="match status" value="1"/>
</dbReference>
<feature type="domain" description="Glycosyl transferase family 1" evidence="1">
    <location>
        <begin position="278"/>
        <end position="445"/>
    </location>
</feature>
<dbReference type="InterPro" id="IPR022622">
    <property type="entry name" value="DUF3492"/>
</dbReference>
<dbReference type="Proteomes" id="UP000886723">
    <property type="component" value="Unassembled WGS sequence"/>
</dbReference>
<gene>
    <name evidence="3" type="primary">pelF</name>
    <name evidence="3" type="ORF">IAA63_03850</name>
</gene>
<evidence type="ECO:0000259" key="2">
    <source>
        <dbReference type="Pfam" id="PF11997"/>
    </source>
</evidence>